<dbReference type="Proteomes" id="UP000233551">
    <property type="component" value="Unassembled WGS sequence"/>
</dbReference>
<reference evidence="1 2" key="1">
    <citation type="submission" date="2017-11" db="EMBL/GenBank/DDBJ databases">
        <title>De-novo sequencing of pomegranate (Punica granatum L.) genome.</title>
        <authorList>
            <person name="Akparov Z."/>
            <person name="Amiraslanov A."/>
            <person name="Hajiyeva S."/>
            <person name="Abbasov M."/>
            <person name="Kaur K."/>
            <person name="Hamwieh A."/>
            <person name="Solovyev V."/>
            <person name="Salamov A."/>
            <person name="Braich B."/>
            <person name="Kosarev P."/>
            <person name="Mahmoud A."/>
            <person name="Hajiyev E."/>
            <person name="Babayeva S."/>
            <person name="Izzatullayeva V."/>
            <person name="Mammadov A."/>
            <person name="Mammadov A."/>
            <person name="Sharifova S."/>
            <person name="Ojaghi J."/>
            <person name="Eynullazada K."/>
            <person name="Bayramov B."/>
            <person name="Abdulazimova A."/>
            <person name="Shahmuradov I."/>
        </authorList>
    </citation>
    <scope>NUCLEOTIDE SEQUENCE [LARGE SCALE GENOMIC DNA]</scope>
    <source>
        <strain evidence="2">cv. AG2017</strain>
        <tissue evidence="1">Leaf</tissue>
    </source>
</reference>
<organism evidence="1 2">
    <name type="scientific">Punica granatum</name>
    <name type="common">Pomegranate</name>
    <dbReference type="NCBI Taxonomy" id="22663"/>
    <lineage>
        <taxon>Eukaryota</taxon>
        <taxon>Viridiplantae</taxon>
        <taxon>Streptophyta</taxon>
        <taxon>Embryophyta</taxon>
        <taxon>Tracheophyta</taxon>
        <taxon>Spermatophyta</taxon>
        <taxon>Magnoliopsida</taxon>
        <taxon>eudicotyledons</taxon>
        <taxon>Gunneridae</taxon>
        <taxon>Pentapetalae</taxon>
        <taxon>rosids</taxon>
        <taxon>malvids</taxon>
        <taxon>Myrtales</taxon>
        <taxon>Lythraceae</taxon>
        <taxon>Punica</taxon>
    </lineage>
</organism>
<evidence type="ECO:0000313" key="1">
    <source>
        <dbReference type="EMBL" id="PKI42820.1"/>
    </source>
</evidence>
<dbReference type="EMBL" id="PGOL01003128">
    <property type="protein sequence ID" value="PKI42820.1"/>
    <property type="molecule type" value="Genomic_DNA"/>
</dbReference>
<gene>
    <name evidence="1" type="ORF">CRG98_036799</name>
</gene>
<evidence type="ECO:0000313" key="2">
    <source>
        <dbReference type="Proteomes" id="UP000233551"/>
    </source>
</evidence>
<protein>
    <submittedName>
        <fullName evidence="1">Uncharacterized protein</fullName>
    </submittedName>
</protein>
<name>A0A2I0IGJ8_PUNGR</name>
<proteinExistence type="predicted"/>
<comment type="caution">
    <text evidence="1">The sequence shown here is derived from an EMBL/GenBank/DDBJ whole genome shotgun (WGS) entry which is preliminary data.</text>
</comment>
<sequence>MEGKRDAEKVPSMCKAGLGCLALEGEWVLPYMHGFLGLQPLSRVQLLKPPSRHFTYIYISLSIQLALREMYVKGGMRVSVLGYMPLSPPMVKRLPVPAAAAGTDVGPLPRVGSPVNVSNGGARDRLYSRMGNTLFINSCERTSGSHHSQVIA</sequence>
<keyword evidence="2" id="KW-1185">Reference proteome</keyword>
<dbReference type="AlphaFoldDB" id="A0A2I0IGJ8"/>
<accession>A0A2I0IGJ8</accession>